<dbReference type="EMBL" id="ADLT01000052">
    <property type="protein sequence ID" value="EHO62472.1"/>
    <property type="molecule type" value="Genomic_DNA"/>
</dbReference>
<dbReference type="Pfam" id="PF01553">
    <property type="entry name" value="Acyltransferase"/>
    <property type="match status" value="1"/>
</dbReference>
<dbReference type="GO" id="GO:0006654">
    <property type="term" value="P:phosphatidic acid biosynthetic process"/>
    <property type="evidence" value="ECO:0007669"/>
    <property type="project" value="TreeGrafter"/>
</dbReference>
<dbReference type="PANTHER" id="PTHR10434">
    <property type="entry name" value="1-ACYL-SN-GLYCEROL-3-PHOSPHATE ACYLTRANSFERASE"/>
    <property type="match status" value="1"/>
</dbReference>
<dbReference type="OrthoDB" id="9803035at2"/>
<evidence type="ECO:0000313" key="4">
    <source>
        <dbReference type="EMBL" id="EHO62472.1"/>
    </source>
</evidence>
<gene>
    <name evidence="4" type="ORF">HMPREF9453_01597</name>
</gene>
<dbReference type="GO" id="GO:0003841">
    <property type="term" value="F:1-acylglycerol-3-phosphate O-acyltransferase activity"/>
    <property type="evidence" value="ECO:0007669"/>
    <property type="project" value="TreeGrafter"/>
</dbReference>
<dbReference type="PATRIC" id="fig|742743.3.peg.1629"/>
<dbReference type="eggNOG" id="COG0204">
    <property type="taxonomic scope" value="Bacteria"/>
</dbReference>
<proteinExistence type="predicted"/>
<dbReference type="CDD" id="cd07989">
    <property type="entry name" value="LPLAT_AGPAT-like"/>
    <property type="match status" value="1"/>
</dbReference>
<dbReference type="HOGENOM" id="CLU_027938_4_5_9"/>
<evidence type="ECO:0000256" key="1">
    <source>
        <dbReference type="ARBA" id="ARBA00022679"/>
    </source>
</evidence>
<evidence type="ECO:0000313" key="5">
    <source>
        <dbReference type="Proteomes" id="UP000003277"/>
    </source>
</evidence>
<dbReference type="InterPro" id="IPR002123">
    <property type="entry name" value="Plipid/glycerol_acylTrfase"/>
</dbReference>
<protein>
    <submittedName>
        <fullName evidence="4">1-acylglycerol-3-phosphate O-acyltransferase</fullName>
    </submittedName>
</protein>
<dbReference type="AlphaFoldDB" id="H1D1V9"/>
<dbReference type="RefSeq" id="WP_008860091.1">
    <property type="nucleotide sequence ID" value="NZ_JH591188.1"/>
</dbReference>
<reference evidence="4 5" key="1">
    <citation type="submission" date="2011-11" db="EMBL/GenBank/DDBJ databases">
        <title>The Genome Sequence of Dialister succinatiphilus YIT 11850.</title>
        <authorList>
            <consortium name="The Broad Institute Genome Sequencing Platform"/>
            <person name="Earl A."/>
            <person name="Ward D."/>
            <person name="Feldgarden M."/>
            <person name="Gevers D."/>
            <person name="Morotomi M."/>
            <person name="Young S.K."/>
            <person name="Zeng Q."/>
            <person name="Gargeya S."/>
            <person name="Fitzgerald M."/>
            <person name="Haas B."/>
            <person name="Abouelleil A."/>
            <person name="Alvarado L."/>
            <person name="Arachchi H.M."/>
            <person name="Berlin A."/>
            <person name="Brown A."/>
            <person name="Chapman S.B."/>
            <person name="Dunbar C."/>
            <person name="Gearin G."/>
            <person name="Goldberg J."/>
            <person name="Griggs A."/>
            <person name="Gujja S."/>
            <person name="Heiman D."/>
            <person name="Howarth C."/>
            <person name="Lui A."/>
            <person name="MacDonald P.J.P."/>
            <person name="Montmayeur A."/>
            <person name="Murphy C."/>
            <person name="Neiman D."/>
            <person name="Pearson M."/>
            <person name="Priest M."/>
            <person name="Roberts A."/>
            <person name="Saif S."/>
            <person name="Shea T."/>
            <person name="Sisk P."/>
            <person name="Stolte C."/>
            <person name="Sykes S."/>
            <person name="Wortman J."/>
            <person name="Nusbaum C."/>
            <person name="Birren B."/>
        </authorList>
    </citation>
    <scope>NUCLEOTIDE SEQUENCE [LARGE SCALE GENOMIC DNA]</scope>
    <source>
        <strain evidence="4 5">YIT 11850</strain>
    </source>
</reference>
<sequence length="203" mass="22401">MGYQIIRALLYFFFGLYGLHVEGRENIPDKGAVIAAANHKSYFDPPLVGMALEKRRISFMAKSELFRNPLFGRLIRYLGAFPVKRNSADMTAIRRSLAELKKGQVLCIFPEGGFVHGKALGRFHPGMAFLAILTGTPILPVAIIGAEPLPVKKGPLAVVIGKPIPVRKARPDDRNTAALDELVKQRIQAMIEAYEKKKGQGSF</sequence>
<comment type="caution">
    <text evidence="4">The sequence shown here is derived from an EMBL/GenBank/DDBJ whole genome shotgun (WGS) entry which is preliminary data.</text>
</comment>
<evidence type="ECO:0000256" key="2">
    <source>
        <dbReference type="ARBA" id="ARBA00023315"/>
    </source>
</evidence>
<evidence type="ECO:0000259" key="3">
    <source>
        <dbReference type="SMART" id="SM00563"/>
    </source>
</evidence>
<keyword evidence="1 4" id="KW-0808">Transferase</keyword>
<name>H1D1V9_9FIRM</name>
<keyword evidence="2 4" id="KW-0012">Acyltransferase</keyword>
<keyword evidence="5" id="KW-1185">Reference proteome</keyword>
<accession>H1D1V9</accession>
<dbReference type="Proteomes" id="UP000003277">
    <property type="component" value="Unassembled WGS sequence"/>
</dbReference>
<dbReference type="STRING" id="742743.HMPREF9453_01597"/>
<dbReference type="SMART" id="SM00563">
    <property type="entry name" value="PlsC"/>
    <property type="match status" value="1"/>
</dbReference>
<dbReference type="SUPFAM" id="SSF69593">
    <property type="entry name" value="Glycerol-3-phosphate (1)-acyltransferase"/>
    <property type="match status" value="1"/>
</dbReference>
<feature type="domain" description="Phospholipid/glycerol acyltransferase" evidence="3">
    <location>
        <begin position="33"/>
        <end position="146"/>
    </location>
</feature>
<organism evidence="4 5">
    <name type="scientific">Dialister succinatiphilus YIT 11850</name>
    <dbReference type="NCBI Taxonomy" id="742743"/>
    <lineage>
        <taxon>Bacteria</taxon>
        <taxon>Bacillati</taxon>
        <taxon>Bacillota</taxon>
        <taxon>Negativicutes</taxon>
        <taxon>Veillonellales</taxon>
        <taxon>Veillonellaceae</taxon>
        <taxon>Dialister</taxon>
    </lineage>
</organism>
<dbReference type="PANTHER" id="PTHR10434:SF40">
    <property type="entry name" value="1-ACYL-SN-GLYCEROL-3-PHOSPHATE ACYLTRANSFERASE"/>
    <property type="match status" value="1"/>
</dbReference>